<dbReference type="InterPro" id="IPR014922">
    <property type="entry name" value="YdhG-like"/>
</dbReference>
<dbReference type="AlphaFoldDB" id="A0A4U1FZ14"/>
<proteinExistence type="predicted"/>
<feature type="domain" description="YdhG-like" evidence="1">
    <location>
        <begin position="26"/>
        <end position="115"/>
    </location>
</feature>
<organism evidence="2 3">
    <name type="scientific">Pedobacter hiemivivus</name>
    <dbReference type="NCBI Taxonomy" id="2530454"/>
    <lineage>
        <taxon>Bacteria</taxon>
        <taxon>Pseudomonadati</taxon>
        <taxon>Bacteroidota</taxon>
        <taxon>Sphingobacteriia</taxon>
        <taxon>Sphingobacteriales</taxon>
        <taxon>Sphingobacteriaceae</taxon>
        <taxon>Pedobacter</taxon>
    </lineage>
</organism>
<evidence type="ECO:0000313" key="3">
    <source>
        <dbReference type="Proteomes" id="UP000309594"/>
    </source>
</evidence>
<comment type="caution">
    <text evidence="2">The sequence shown here is derived from an EMBL/GenBank/DDBJ whole genome shotgun (WGS) entry which is preliminary data.</text>
</comment>
<sequence>MPEEKTKFTTVESYINTFPEDVQFLLEVIRETIKENAPEAEEVISYNIPAFKFHGMLIFYSAYKNHISISIPPSKVYDTFKDELSDYKVSTSAIQLPLNRPLPLKLIKEMTRFRVKENLELAETKKSKKKE</sequence>
<evidence type="ECO:0000313" key="2">
    <source>
        <dbReference type="EMBL" id="TKC56014.1"/>
    </source>
</evidence>
<dbReference type="Gene3D" id="3.90.1150.200">
    <property type="match status" value="1"/>
</dbReference>
<dbReference type="EMBL" id="SWDX01000014">
    <property type="protein sequence ID" value="TKC56014.1"/>
    <property type="molecule type" value="Genomic_DNA"/>
</dbReference>
<gene>
    <name evidence="2" type="ORF">FBD94_24135</name>
</gene>
<accession>A0A4U1FZ14</accession>
<dbReference type="SUPFAM" id="SSF159888">
    <property type="entry name" value="YdhG-like"/>
    <property type="match status" value="1"/>
</dbReference>
<dbReference type="RefSeq" id="WP_136882116.1">
    <property type="nucleotide sequence ID" value="NZ_SWDX01000014.1"/>
</dbReference>
<evidence type="ECO:0000259" key="1">
    <source>
        <dbReference type="Pfam" id="PF08818"/>
    </source>
</evidence>
<name>A0A4U1FZ14_9SPHI</name>
<dbReference type="Pfam" id="PF08818">
    <property type="entry name" value="DUF1801"/>
    <property type="match status" value="1"/>
</dbReference>
<dbReference type="Proteomes" id="UP000309594">
    <property type="component" value="Unassembled WGS sequence"/>
</dbReference>
<protein>
    <submittedName>
        <fullName evidence="2">DUF1801 domain-containing protein</fullName>
    </submittedName>
</protein>
<reference evidence="2 3" key="1">
    <citation type="submission" date="2019-04" db="EMBL/GenBank/DDBJ databases">
        <title>Pedobacter sp. RP-1-16 sp. nov., isolated from Arctic soil.</title>
        <authorList>
            <person name="Dahal R.H."/>
            <person name="Kim D.-U."/>
        </authorList>
    </citation>
    <scope>NUCLEOTIDE SEQUENCE [LARGE SCALE GENOMIC DNA]</scope>
    <source>
        <strain evidence="2 3">RP-1-16</strain>
    </source>
</reference>